<reference evidence="2 3" key="1">
    <citation type="submission" date="2019-10" db="EMBL/GenBank/DDBJ databases">
        <title>Draft Genome Sequence of Cytophagaceae sp. SJW1-29.</title>
        <authorList>
            <person name="Choi A."/>
        </authorList>
    </citation>
    <scope>NUCLEOTIDE SEQUENCE [LARGE SCALE GENOMIC DNA]</scope>
    <source>
        <strain evidence="2 3">SJW1-29</strain>
    </source>
</reference>
<evidence type="ECO:0000313" key="3">
    <source>
        <dbReference type="Proteomes" id="UP000479293"/>
    </source>
</evidence>
<dbReference type="SUPFAM" id="SSF159888">
    <property type="entry name" value="YdhG-like"/>
    <property type="match status" value="1"/>
</dbReference>
<sequence>MNTVKPENVAEYIAGFPKETQLILEQIRTTISKTCPDAEEKISYGMPTFTHRGKVLVHFAAFKNHIGFYATPTGHEAFREEFSRYKTGKGSARFPLDEPMPLDLIDRIVKFRMK</sequence>
<organism evidence="2 3">
    <name type="scientific">Salmonirosea aquatica</name>
    <dbReference type="NCBI Taxonomy" id="2654236"/>
    <lineage>
        <taxon>Bacteria</taxon>
        <taxon>Pseudomonadati</taxon>
        <taxon>Bacteroidota</taxon>
        <taxon>Cytophagia</taxon>
        <taxon>Cytophagales</taxon>
        <taxon>Spirosomataceae</taxon>
        <taxon>Salmonirosea</taxon>
    </lineage>
</organism>
<dbReference type="Proteomes" id="UP000479293">
    <property type="component" value="Unassembled WGS sequence"/>
</dbReference>
<name>A0A7C9FP51_9BACT</name>
<protein>
    <recommendedName>
        <fullName evidence="1">YdhG-like domain-containing protein</fullName>
    </recommendedName>
</protein>
<dbReference type="AlphaFoldDB" id="A0A7C9FP51"/>
<dbReference type="EMBL" id="WHLY01000002">
    <property type="protein sequence ID" value="MPR33911.1"/>
    <property type="molecule type" value="Genomic_DNA"/>
</dbReference>
<keyword evidence="3" id="KW-1185">Reference proteome</keyword>
<evidence type="ECO:0000313" key="2">
    <source>
        <dbReference type="EMBL" id="MPR33911.1"/>
    </source>
</evidence>
<dbReference type="RefSeq" id="WP_152759680.1">
    <property type="nucleotide sequence ID" value="NZ_WHLY01000002.1"/>
</dbReference>
<dbReference type="InterPro" id="IPR014922">
    <property type="entry name" value="YdhG-like"/>
</dbReference>
<gene>
    <name evidence="2" type="ORF">GBK04_11150</name>
</gene>
<dbReference type="Pfam" id="PF08818">
    <property type="entry name" value="DUF1801"/>
    <property type="match status" value="1"/>
</dbReference>
<proteinExistence type="predicted"/>
<dbReference type="Gene3D" id="3.90.1150.200">
    <property type="match status" value="1"/>
</dbReference>
<feature type="domain" description="YdhG-like" evidence="1">
    <location>
        <begin position="23"/>
        <end position="113"/>
    </location>
</feature>
<evidence type="ECO:0000259" key="1">
    <source>
        <dbReference type="Pfam" id="PF08818"/>
    </source>
</evidence>
<comment type="caution">
    <text evidence="2">The sequence shown here is derived from an EMBL/GenBank/DDBJ whole genome shotgun (WGS) entry which is preliminary data.</text>
</comment>
<accession>A0A7C9FP51</accession>